<protein>
    <submittedName>
        <fullName evidence="2">Uncharacterized protein</fullName>
    </submittedName>
</protein>
<evidence type="ECO:0000313" key="2">
    <source>
        <dbReference type="WBParaSite" id="ES5_v2.g19184.t1"/>
    </source>
</evidence>
<organism evidence="1 2">
    <name type="scientific">Panagrolaimus sp. ES5</name>
    <dbReference type="NCBI Taxonomy" id="591445"/>
    <lineage>
        <taxon>Eukaryota</taxon>
        <taxon>Metazoa</taxon>
        <taxon>Ecdysozoa</taxon>
        <taxon>Nematoda</taxon>
        <taxon>Chromadorea</taxon>
        <taxon>Rhabditida</taxon>
        <taxon>Tylenchina</taxon>
        <taxon>Panagrolaimomorpha</taxon>
        <taxon>Panagrolaimoidea</taxon>
        <taxon>Panagrolaimidae</taxon>
        <taxon>Panagrolaimus</taxon>
    </lineage>
</organism>
<reference evidence="2" key="1">
    <citation type="submission" date="2022-11" db="UniProtKB">
        <authorList>
            <consortium name="WormBaseParasite"/>
        </authorList>
    </citation>
    <scope>IDENTIFICATION</scope>
</reference>
<dbReference type="WBParaSite" id="ES5_v2.g19184.t1">
    <property type="protein sequence ID" value="ES5_v2.g19184.t1"/>
    <property type="gene ID" value="ES5_v2.g19184"/>
</dbReference>
<evidence type="ECO:0000313" key="1">
    <source>
        <dbReference type="Proteomes" id="UP000887579"/>
    </source>
</evidence>
<proteinExistence type="predicted"/>
<accession>A0AC34FP45</accession>
<name>A0AC34FP45_9BILA</name>
<dbReference type="Proteomes" id="UP000887579">
    <property type="component" value="Unplaced"/>
</dbReference>
<sequence length="198" mass="21856">MGLKNCSSENAADEPIILCSTALIIALSVIGFLMTVFVVGICCFFKFFTFTLKSSKYVVNASDANNELTSSADNTRTAKDLTLPRKKIHFRPVHHNPPSVQGKFYTNIGMSETEILKKILVFKSCKVAQYENLQLLNDKEREVEPKLNDNHGYENLPAQGPTCENGVTAPKTNRGTPSNAHPKIPNSAQRAIISPIMQ</sequence>